<sequence length="96" mass="9936">GPGGGRAAGGARHVRVSLRGLPHRARHRGAGAGGPRSHPRGEPAHTGGGHPGQHARQHVPLDRRPAEGEARHPDARGGAHPRRAARRGRLPPAPPL</sequence>
<feature type="compositionally biased region" description="Basic residues" evidence="1">
    <location>
        <begin position="79"/>
        <end position="89"/>
    </location>
</feature>
<organism evidence="2">
    <name type="scientific">uncultured Gemmatimonadota bacterium</name>
    <dbReference type="NCBI Taxonomy" id="203437"/>
    <lineage>
        <taxon>Bacteria</taxon>
        <taxon>Pseudomonadati</taxon>
        <taxon>Gemmatimonadota</taxon>
        <taxon>environmental samples</taxon>
    </lineage>
</organism>
<feature type="compositionally biased region" description="Basic residues" evidence="1">
    <location>
        <begin position="12"/>
        <end position="29"/>
    </location>
</feature>
<dbReference type="EMBL" id="CADCTW010000214">
    <property type="protein sequence ID" value="CAA9363793.1"/>
    <property type="molecule type" value="Genomic_DNA"/>
</dbReference>
<proteinExistence type="predicted"/>
<dbReference type="GO" id="GO:0016491">
    <property type="term" value="F:oxidoreductase activity"/>
    <property type="evidence" value="ECO:0007669"/>
    <property type="project" value="UniProtKB-KW"/>
</dbReference>
<gene>
    <name evidence="2" type="ORF">AVDCRST_MAG68-4674</name>
</gene>
<feature type="region of interest" description="Disordered" evidence="1">
    <location>
        <begin position="1"/>
        <end position="96"/>
    </location>
</feature>
<dbReference type="AlphaFoldDB" id="A0A6J4MMV8"/>
<evidence type="ECO:0000313" key="2">
    <source>
        <dbReference type="EMBL" id="CAA9363793.1"/>
    </source>
</evidence>
<feature type="non-terminal residue" evidence="2">
    <location>
        <position position="96"/>
    </location>
</feature>
<accession>A0A6J4MMV8</accession>
<name>A0A6J4MMV8_9BACT</name>
<feature type="compositionally biased region" description="Basic and acidic residues" evidence="1">
    <location>
        <begin position="59"/>
        <end position="77"/>
    </location>
</feature>
<dbReference type="EC" id="1.9.3.1" evidence="2"/>
<reference evidence="2" key="1">
    <citation type="submission" date="2020-02" db="EMBL/GenBank/DDBJ databases">
        <authorList>
            <person name="Meier V. D."/>
        </authorList>
    </citation>
    <scope>NUCLEOTIDE SEQUENCE</scope>
    <source>
        <strain evidence="2">AVDCRST_MAG68</strain>
    </source>
</reference>
<evidence type="ECO:0000256" key="1">
    <source>
        <dbReference type="SAM" id="MobiDB-lite"/>
    </source>
</evidence>
<protein>
    <submittedName>
        <fullName evidence="2">Cytochrome C oxidase, cbb3-type, subunit III</fullName>
        <ecNumber evidence="2">1.9.3.1</ecNumber>
    </submittedName>
</protein>
<feature type="non-terminal residue" evidence="2">
    <location>
        <position position="1"/>
    </location>
</feature>
<keyword evidence="2" id="KW-0560">Oxidoreductase</keyword>